<protein>
    <submittedName>
        <fullName evidence="3">Uncharacterized protein</fullName>
    </submittedName>
</protein>
<dbReference type="PROSITE" id="PS50005">
    <property type="entry name" value="TPR"/>
    <property type="match status" value="1"/>
</dbReference>
<feature type="compositionally biased region" description="Acidic residues" evidence="2">
    <location>
        <begin position="41"/>
        <end position="56"/>
    </location>
</feature>
<feature type="compositionally biased region" description="Low complexity" evidence="2">
    <location>
        <begin position="276"/>
        <end position="290"/>
    </location>
</feature>
<dbReference type="InterPro" id="IPR011990">
    <property type="entry name" value="TPR-like_helical_dom_sf"/>
</dbReference>
<dbReference type="SUPFAM" id="SSF48452">
    <property type="entry name" value="TPR-like"/>
    <property type="match status" value="3"/>
</dbReference>
<gene>
    <name evidence="3" type="ORF">ACHAW5_001597</name>
</gene>
<dbReference type="Gene3D" id="1.25.40.10">
    <property type="entry name" value="Tetratricopeptide repeat domain"/>
    <property type="match status" value="5"/>
</dbReference>
<proteinExistence type="predicted"/>
<accession>A0ABD3P9F7</accession>
<dbReference type="Pfam" id="PF13432">
    <property type="entry name" value="TPR_16"/>
    <property type="match status" value="1"/>
</dbReference>
<dbReference type="InterPro" id="IPR019734">
    <property type="entry name" value="TPR_rpt"/>
</dbReference>
<name>A0ABD3P9F7_9STRA</name>
<evidence type="ECO:0000313" key="4">
    <source>
        <dbReference type="Proteomes" id="UP001530315"/>
    </source>
</evidence>
<dbReference type="InterPro" id="IPR003107">
    <property type="entry name" value="HAT"/>
</dbReference>
<dbReference type="InterPro" id="IPR044624">
    <property type="entry name" value="Mbb1-like"/>
</dbReference>
<organism evidence="3 4">
    <name type="scientific">Stephanodiscus triporus</name>
    <dbReference type="NCBI Taxonomy" id="2934178"/>
    <lineage>
        <taxon>Eukaryota</taxon>
        <taxon>Sar</taxon>
        <taxon>Stramenopiles</taxon>
        <taxon>Ochrophyta</taxon>
        <taxon>Bacillariophyta</taxon>
        <taxon>Coscinodiscophyceae</taxon>
        <taxon>Thalassiosirophycidae</taxon>
        <taxon>Stephanodiscales</taxon>
        <taxon>Stephanodiscaceae</taxon>
        <taxon>Stephanodiscus</taxon>
    </lineage>
</organism>
<reference evidence="3 4" key="1">
    <citation type="submission" date="2024-10" db="EMBL/GenBank/DDBJ databases">
        <title>Updated reference genomes for cyclostephanoid diatoms.</title>
        <authorList>
            <person name="Roberts W.R."/>
            <person name="Alverson A.J."/>
        </authorList>
    </citation>
    <scope>NUCLEOTIDE SEQUENCE [LARGE SCALE GENOMIC DNA]</scope>
    <source>
        <strain evidence="3 4">AJA276-08</strain>
    </source>
</reference>
<keyword evidence="1" id="KW-0802">TPR repeat</keyword>
<dbReference type="SMART" id="SM00386">
    <property type="entry name" value="HAT"/>
    <property type="match status" value="12"/>
</dbReference>
<feature type="compositionally biased region" description="Gly residues" evidence="2">
    <location>
        <begin position="19"/>
        <end position="28"/>
    </location>
</feature>
<evidence type="ECO:0000256" key="1">
    <source>
        <dbReference type="PROSITE-ProRule" id="PRU00339"/>
    </source>
</evidence>
<feature type="region of interest" description="Disordered" evidence="2">
    <location>
        <begin position="271"/>
        <end position="290"/>
    </location>
</feature>
<evidence type="ECO:0000313" key="3">
    <source>
        <dbReference type="EMBL" id="KAL3784730.1"/>
    </source>
</evidence>
<dbReference type="Proteomes" id="UP001530315">
    <property type="component" value="Unassembled WGS sequence"/>
</dbReference>
<feature type="repeat" description="TPR" evidence="1">
    <location>
        <begin position="564"/>
        <end position="597"/>
    </location>
</feature>
<evidence type="ECO:0000256" key="2">
    <source>
        <dbReference type="SAM" id="MobiDB-lite"/>
    </source>
</evidence>
<sequence length="853" mass="92462">MRRRRRGGVADDVVVGRRGTAGGGGAYDDGGAASYAGGGGEGEEEKEGDDDDDDDALTARGVFRRGTSFCPSSVHLWHGWAMHERSVGNASGAREMLDRALSLDPRNGYVCHAYGLMLMEGTTRDDDHDHDRDYEDDSSGDRIGRAENLWSTGLKYQPSAALACSLGRLYETTGRPDEARRVYATTLPRLKSERERAEVCLAASSLEEAVYGDVDGACRLLKEALGDGVVDSRAYVALARLGASTGLVDDSVVKRRLKEICTKQLPSVDHGDAMVSTSTTTTTTTTTTTSSATSTGAAMAFPIKDGRLFNAWAKLESRANNLKEARRILRLGISTYPEDHTLLQAAGKVEERLGNVTAARNLYKASLRIEPSAPALIAYGMLELRSPEGVDLGGGGGANITTVRKLFDEALLIDPKHGPVYNAYGNLERRQGNSDRAKQLYEDGIRANCTDAPSVYHGLAKLHLSMGEVENARSVLQEGLSLFGSSDSRKNENVAFLAHTLSMIELNCNNNPTRAKSVLEQGLGHRRNSPQLLLAMALCESRLGNEKAARIMFERSLTADQGHAQAWQAFGVMEMQAGNFKNAKTLFECGLKNAPSHGALWQSYGILESWKGNIAEARLLFAAGIAKCPQHVPLYQAWACLELRAGDVITAKRLIGEALTRDKRNGSGWLVAAKIEEKMNNNGLVGLILRRGIECAPGNIELYRALAEHEIGRGKIDSARELLEKGIEMNPLYAPLYHSLAELEARVFNIEGLAKLNKRTSEIFPSNAMAAPSSSTTRMEAWGNKIKQGRWAKIPDGIAALAQKIGVDNDTNIGESLDDVDPALLVNSMGVFGGENDDGFMFQEPNIQDQTAK</sequence>
<dbReference type="SMART" id="SM00028">
    <property type="entry name" value="TPR"/>
    <property type="match status" value="9"/>
</dbReference>
<comment type="caution">
    <text evidence="3">The sequence shown here is derived from an EMBL/GenBank/DDBJ whole genome shotgun (WGS) entry which is preliminary data.</text>
</comment>
<dbReference type="PANTHER" id="PTHR44917">
    <property type="entry name" value="PROTEIN HIGH CHLOROPHYLL FLUORESCENT 107"/>
    <property type="match status" value="1"/>
</dbReference>
<dbReference type="AlphaFoldDB" id="A0ABD3P9F7"/>
<feature type="region of interest" description="Disordered" evidence="2">
    <location>
        <begin position="122"/>
        <end position="141"/>
    </location>
</feature>
<keyword evidence="4" id="KW-1185">Reference proteome</keyword>
<dbReference type="EMBL" id="JALLAZ020000918">
    <property type="protein sequence ID" value="KAL3784730.1"/>
    <property type="molecule type" value="Genomic_DNA"/>
</dbReference>
<dbReference type="PANTHER" id="PTHR44917:SF1">
    <property type="entry name" value="PROTEIN HIGH CHLOROPHYLL FLUORESCENT 107"/>
    <property type="match status" value="1"/>
</dbReference>
<feature type="region of interest" description="Disordered" evidence="2">
    <location>
        <begin position="1"/>
        <end position="57"/>
    </location>
</feature>